<accession>A0A0P6XND3</accession>
<protein>
    <recommendedName>
        <fullName evidence="2">NERD domain-containing protein</fullName>
    </recommendedName>
</protein>
<keyword evidence="1" id="KW-0812">Transmembrane</keyword>
<evidence type="ECO:0000313" key="4">
    <source>
        <dbReference type="Proteomes" id="UP000050277"/>
    </source>
</evidence>
<dbReference type="AlphaFoldDB" id="A0A0P6XND3"/>
<organism evidence="3 4">
    <name type="scientific">Herpetosiphon geysericola</name>
    <dbReference type="NCBI Taxonomy" id="70996"/>
    <lineage>
        <taxon>Bacteria</taxon>
        <taxon>Bacillati</taxon>
        <taxon>Chloroflexota</taxon>
        <taxon>Chloroflexia</taxon>
        <taxon>Herpetosiphonales</taxon>
        <taxon>Herpetosiphonaceae</taxon>
        <taxon>Herpetosiphon</taxon>
    </lineage>
</organism>
<dbReference type="Pfam" id="PF08378">
    <property type="entry name" value="NERD"/>
    <property type="match status" value="1"/>
</dbReference>
<dbReference type="Proteomes" id="UP000050277">
    <property type="component" value="Unassembled WGS sequence"/>
</dbReference>
<dbReference type="OrthoDB" id="139991at2"/>
<dbReference type="STRING" id="70996.SE18_20055"/>
<reference evidence="3 4" key="1">
    <citation type="submission" date="2015-07" db="EMBL/GenBank/DDBJ databases">
        <title>Whole genome sequence of Herpetosiphon geysericola DSM 7119.</title>
        <authorList>
            <person name="Hemp J."/>
            <person name="Ward L.M."/>
            <person name="Pace L.A."/>
            <person name="Fischer W.W."/>
        </authorList>
    </citation>
    <scope>NUCLEOTIDE SEQUENCE [LARGE SCALE GENOMIC DNA]</scope>
    <source>
        <strain evidence="3 4">DSM 7119</strain>
    </source>
</reference>
<dbReference type="EMBL" id="LGKP01000032">
    <property type="protein sequence ID" value="KPL81900.1"/>
    <property type="molecule type" value="Genomic_DNA"/>
</dbReference>
<keyword evidence="1" id="KW-1133">Transmembrane helix</keyword>
<dbReference type="RefSeq" id="WP_054536246.1">
    <property type="nucleotide sequence ID" value="NZ_LGKP01000032.1"/>
</dbReference>
<dbReference type="PATRIC" id="fig|70996.4.peg.969"/>
<proteinExistence type="predicted"/>
<sequence length="435" mass="48659">MAVQVWIGEKPEHPNERKAIIALANGLDRLEGLYVMLANFSVGGHTIDLVVLKNDAVFIVEMKHCDGKVYGSVNGRWKVVSSSGSVKWLNQGRKNPYNQVIAYYYAVRNFLHDHQHEIMSEQKASQTDFRACKRLIVISPILERGSEINLDWRVNVKGLDELPTHLVTERTDEISFTDEEMLKIPRLLNCSIWEEVNQLVAGVMPAWDDTPSDPPPPVIVPEPIVVPEPVIEPALPKTWQQRVRDSSLRTRFNVLGWAVISLLLILVLVQGRNITIISNAPTPEIYGTIPVPAASPTPSGCITTFGQTIRKARDPVSYQWYTIDSRASEEAYVAVTLDRVQFCADQIVLHWSVQNTTPGIVQLGLTNNNIAVSDTSGIVYRLREERQTIRVRNGKMSTGTATIPRSVNSNANTLTIELLNEPFGGQLWTVQVPKK</sequence>
<evidence type="ECO:0000313" key="3">
    <source>
        <dbReference type="EMBL" id="KPL81900.1"/>
    </source>
</evidence>
<keyword evidence="1" id="KW-0472">Membrane</keyword>
<keyword evidence="4" id="KW-1185">Reference proteome</keyword>
<name>A0A0P6XND3_9CHLR</name>
<gene>
    <name evidence="3" type="ORF">SE18_20055</name>
</gene>
<comment type="caution">
    <text evidence="3">The sequence shown here is derived from an EMBL/GenBank/DDBJ whole genome shotgun (WGS) entry which is preliminary data.</text>
</comment>
<dbReference type="InterPro" id="IPR011528">
    <property type="entry name" value="NERD"/>
</dbReference>
<evidence type="ECO:0000259" key="2">
    <source>
        <dbReference type="Pfam" id="PF08378"/>
    </source>
</evidence>
<evidence type="ECO:0000256" key="1">
    <source>
        <dbReference type="SAM" id="Phobius"/>
    </source>
</evidence>
<feature type="transmembrane region" description="Helical" evidence="1">
    <location>
        <begin position="252"/>
        <end position="269"/>
    </location>
</feature>
<feature type="domain" description="NERD" evidence="2">
    <location>
        <begin position="19"/>
        <end position="118"/>
    </location>
</feature>